<reference evidence="1" key="1">
    <citation type="journal article" date="2020" name="Nat. Commun.">
        <title>Large-scale genome sequencing of mycorrhizal fungi provides insights into the early evolution of symbiotic traits.</title>
        <authorList>
            <person name="Miyauchi S."/>
            <person name="Kiss E."/>
            <person name="Kuo A."/>
            <person name="Drula E."/>
            <person name="Kohler A."/>
            <person name="Sanchez-Garcia M."/>
            <person name="Morin E."/>
            <person name="Andreopoulos B."/>
            <person name="Barry K.W."/>
            <person name="Bonito G."/>
            <person name="Buee M."/>
            <person name="Carver A."/>
            <person name="Chen C."/>
            <person name="Cichocki N."/>
            <person name="Clum A."/>
            <person name="Culley D."/>
            <person name="Crous P.W."/>
            <person name="Fauchery L."/>
            <person name="Girlanda M."/>
            <person name="Hayes R.D."/>
            <person name="Keri Z."/>
            <person name="LaButti K."/>
            <person name="Lipzen A."/>
            <person name="Lombard V."/>
            <person name="Magnuson J."/>
            <person name="Maillard F."/>
            <person name="Murat C."/>
            <person name="Nolan M."/>
            <person name="Ohm R.A."/>
            <person name="Pangilinan J."/>
            <person name="Pereira M.F."/>
            <person name="Perotto S."/>
            <person name="Peter M."/>
            <person name="Pfister S."/>
            <person name="Riley R."/>
            <person name="Sitrit Y."/>
            <person name="Stielow J.B."/>
            <person name="Szollosi G."/>
            <person name="Zifcakova L."/>
            <person name="Stursova M."/>
            <person name="Spatafora J.W."/>
            <person name="Tedersoo L."/>
            <person name="Vaario L.M."/>
            <person name="Yamada A."/>
            <person name="Yan M."/>
            <person name="Wang P."/>
            <person name="Xu J."/>
            <person name="Bruns T."/>
            <person name="Baldrian P."/>
            <person name="Vilgalys R."/>
            <person name="Dunand C."/>
            <person name="Henrissat B."/>
            <person name="Grigoriev I.V."/>
            <person name="Hibbett D."/>
            <person name="Nagy L.G."/>
            <person name="Martin F.M."/>
        </authorList>
    </citation>
    <scope>NUCLEOTIDE SEQUENCE</scope>
    <source>
        <strain evidence="1">UP504</strain>
    </source>
</reference>
<protein>
    <recommendedName>
        <fullName evidence="3">PLAC8-domain-containing protein</fullName>
    </recommendedName>
</protein>
<dbReference type="AlphaFoldDB" id="A0A9P6DUS3"/>
<sequence>MSLQAPQMVMVPSYNPQYVVQPGPTQAMTTYPLVGGNLNSFNKPISYNGQREWSHGGCSCLSAPGTCLCACCFSCCSYAKTQSRFNHLAHQGTPHPSHGDSCTGDCCTYAILLFLGCPCFLSMGGRKNIRVRYHIDGGCCSDFFCTWCCIPCSLTQESREVSLEEHSFRR</sequence>
<comment type="caution">
    <text evidence="1">The sequence shown here is derived from an EMBL/GenBank/DDBJ whole genome shotgun (WGS) entry which is preliminary data.</text>
</comment>
<dbReference type="NCBIfam" id="TIGR01571">
    <property type="entry name" value="A_thal_Cys_rich"/>
    <property type="match status" value="1"/>
</dbReference>
<proteinExistence type="predicted"/>
<evidence type="ECO:0000313" key="2">
    <source>
        <dbReference type="Proteomes" id="UP000886523"/>
    </source>
</evidence>
<dbReference type="PANTHER" id="PTHR15907">
    <property type="entry name" value="DUF614 FAMILY PROTEIN-RELATED"/>
    <property type="match status" value="1"/>
</dbReference>
<organism evidence="1 2">
    <name type="scientific">Hydnum rufescens UP504</name>
    <dbReference type="NCBI Taxonomy" id="1448309"/>
    <lineage>
        <taxon>Eukaryota</taxon>
        <taxon>Fungi</taxon>
        <taxon>Dikarya</taxon>
        <taxon>Basidiomycota</taxon>
        <taxon>Agaricomycotina</taxon>
        <taxon>Agaricomycetes</taxon>
        <taxon>Cantharellales</taxon>
        <taxon>Hydnaceae</taxon>
        <taxon>Hydnum</taxon>
    </lineage>
</organism>
<keyword evidence="2" id="KW-1185">Reference proteome</keyword>
<dbReference type="Proteomes" id="UP000886523">
    <property type="component" value="Unassembled WGS sequence"/>
</dbReference>
<name>A0A9P6DUS3_9AGAM</name>
<gene>
    <name evidence="1" type="ORF">BS47DRAFT_1346089</name>
</gene>
<dbReference type="OrthoDB" id="1045822at2759"/>
<dbReference type="EMBL" id="MU128993">
    <property type="protein sequence ID" value="KAF9511944.1"/>
    <property type="molecule type" value="Genomic_DNA"/>
</dbReference>
<accession>A0A9P6DUS3</accession>
<dbReference type="InterPro" id="IPR006461">
    <property type="entry name" value="PLAC_motif_containing"/>
</dbReference>
<evidence type="ECO:0008006" key="3">
    <source>
        <dbReference type="Google" id="ProtNLM"/>
    </source>
</evidence>
<evidence type="ECO:0000313" key="1">
    <source>
        <dbReference type="EMBL" id="KAF9511944.1"/>
    </source>
</evidence>
<dbReference type="Pfam" id="PF04749">
    <property type="entry name" value="PLAC8"/>
    <property type="match status" value="1"/>
</dbReference>